<evidence type="ECO:0000259" key="2">
    <source>
        <dbReference type="PROSITE" id="PS51729"/>
    </source>
</evidence>
<name>A0A1K2I2J7_9HYPH</name>
<dbReference type="OrthoDB" id="9800945at2"/>
<dbReference type="STRING" id="665118.SAMN02983003_3795"/>
<dbReference type="CDD" id="cd04301">
    <property type="entry name" value="NAT_SF"/>
    <property type="match status" value="1"/>
</dbReference>
<dbReference type="PANTHER" id="PTHR31435:SF9">
    <property type="entry name" value="PROTEIN NATD1"/>
    <property type="match status" value="1"/>
</dbReference>
<dbReference type="PANTHER" id="PTHR31435">
    <property type="entry name" value="PROTEIN NATD1"/>
    <property type="match status" value="1"/>
</dbReference>
<evidence type="ECO:0000313" key="3">
    <source>
        <dbReference type="EMBL" id="SFZ86605.1"/>
    </source>
</evidence>
<dbReference type="Proteomes" id="UP000183447">
    <property type="component" value="Unassembled WGS sequence"/>
</dbReference>
<dbReference type="InterPro" id="IPR045057">
    <property type="entry name" value="Gcn5-rel_NAT"/>
</dbReference>
<dbReference type="EMBL" id="FPKU01000004">
    <property type="protein sequence ID" value="SFZ86605.1"/>
    <property type="molecule type" value="Genomic_DNA"/>
</dbReference>
<dbReference type="PROSITE" id="PS51729">
    <property type="entry name" value="GNAT_YJDJ"/>
    <property type="match status" value="1"/>
</dbReference>
<dbReference type="GO" id="GO:0016747">
    <property type="term" value="F:acyltransferase activity, transferring groups other than amino-acyl groups"/>
    <property type="evidence" value="ECO:0007669"/>
    <property type="project" value="InterPro"/>
</dbReference>
<dbReference type="PROSITE" id="PS51186">
    <property type="entry name" value="GNAT"/>
    <property type="match status" value="1"/>
</dbReference>
<dbReference type="InterPro" id="IPR031165">
    <property type="entry name" value="GNAT_YJDJ"/>
</dbReference>
<dbReference type="RefSeq" id="WP_072346473.1">
    <property type="nucleotide sequence ID" value="NZ_FPKU01000004.1"/>
</dbReference>
<accession>A0A1K2I2J7</accession>
<dbReference type="SUPFAM" id="SSF55729">
    <property type="entry name" value="Acyl-CoA N-acyltransferases (Nat)"/>
    <property type="match status" value="1"/>
</dbReference>
<gene>
    <name evidence="3" type="ORF">SAMN02983003_3795</name>
</gene>
<dbReference type="Gene3D" id="3.40.630.30">
    <property type="match status" value="1"/>
</dbReference>
<dbReference type="Pfam" id="PF14542">
    <property type="entry name" value="Acetyltransf_CG"/>
    <property type="match status" value="1"/>
</dbReference>
<reference evidence="3 4" key="1">
    <citation type="submission" date="2016-11" db="EMBL/GenBank/DDBJ databases">
        <authorList>
            <person name="Jaros S."/>
            <person name="Januszkiewicz K."/>
            <person name="Wedrychowicz H."/>
        </authorList>
    </citation>
    <scope>NUCLEOTIDE SEQUENCE [LARGE SCALE GENOMIC DNA]</scope>
    <source>
        <strain evidence="3 4">ATCC 23634</strain>
    </source>
</reference>
<sequence length="98" mass="10904">MSTKLSITREDDGHRGRWYAGLDDGAEAEMTYRHGPDKVISIDHTFVPESHRGQGIAEALMNAAIASARADGLKIRPLCSYAVLQFRRHKDWADLLAP</sequence>
<dbReference type="InterPro" id="IPR016181">
    <property type="entry name" value="Acyl_CoA_acyltransferase"/>
</dbReference>
<dbReference type="AlphaFoldDB" id="A0A1K2I2J7"/>
<protein>
    <submittedName>
        <fullName evidence="3">Uncharacterized protein</fullName>
    </submittedName>
</protein>
<evidence type="ECO:0000313" key="4">
    <source>
        <dbReference type="Proteomes" id="UP000183447"/>
    </source>
</evidence>
<feature type="domain" description="N-acetyltransferase" evidence="1">
    <location>
        <begin position="1"/>
        <end position="98"/>
    </location>
</feature>
<feature type="domain" description="N-acetyltransferase" evidence="2">
    <location>
        <begin position="10"/>
        <end position="97"/>
    </location>
</feature>
<keyword evidence="4" id="KW-1185">Reference proteome</keyword>
<dbReference type="InterPro" id="IPR000182">
    <property type="entry name" value="GNAT_dom"/>
</dbReference>
<evidence type="ECO:0000259" key="1">
    <source>
        <dbReference type="PROSITE" id="PS51186"/>
    </source>
</evidence>
<organism evidence="3 4">
    <name type="scientific">Devosia enhydra</name>
    <dbReference type="NCBI Taxonomy" id="665118"/>
    <lineage>
        <taxon>Bacteria</taxon>
        <taxon>Pseudomonadati</taxon>
        <taxon>Pseudomonadota</taxon>
        <taxon>Alphaproteobacteria</taxon>
        <taxon>Hyphomicrobiales</taxon>
        <taxon>Devosiaceae</taxon>
        <taxon>Devosia</taxon>
    </lineage>
</organism>
<proteinExistence type="predicted"/>